<comment type="similarity">
    <text evidence="2">Belongs to the cytochrome P450 family.</text>
</comment>
<keyword evidence="3 5" id="KW-0479">Metal-binding</keyword>
<evidence type="ECO:0000256" key="2">
    <source>
        <dbReference type="ARBA" id="ARBA00010617"/>
    </source>
</evidence>
<feature type="transmembrane region" description="Helical" evidence="6">
    <location>
        <begin position="317"/>
        <end position="337"/>
    </location>
</feature>
<evidence type="ECO:0000256" key="1">
    <source>
        <dbReference type="ARBA" id="ARBA00001971"/>
    </source>
</evidence>
<feature type="binding site" description="axial binding residue" evidence="5">
    <location>
        <position position="473"/>
    </location>
    <ligand>
        <name>heme</name>
        <dbReference type="ChEBI" id="CHEBI:30413"/>
    </ligand>
    <ligandPart>
        <name>Fe</name>
        <dbReference type="ChEBI" id="CHEBI:18248"/>
    </ligandPart>
</feature>
<feature type="transmembrane region" description="Helical" evidence="6">
    <location>
        <begin position="12"/>
        <end position="29"/>
    </location>
</feature>
<keyword evidence="4 5" id="KW-0408">Iron</keyword>
<reference evidence="7" key="1">
    <citation type="journal article" date="2020" name="Stud. Mycol.">
        <title>101 Dothideomycetes genomes: a test case for predicting lifestyles and emergence of pathogens.</title>
        <authorList>
            <person name="Haridas S."/>
            <person name="Albert R."/>
            <person name="Binder M."/>
            <person name="Bloem J."/>
            <person name="Labutti K."/>
            <person name="Salamov A."/>
            <person name="Andreopoulos B."/>
            <person name="Baker S."/>
            <person name="Barry K."/>
            <person name="Bills G."/>
            <person name="Bluhm B."/>
            <person name="Cannon C."/>
            <person name="Castanera R."/>
            <person name="Culley D."/>
            <person name="Daum C."/>
            <person name="Ezra D."/>
            <person name="Gonzalez J."/>
            <person name="Henrissat B."/>
            <person name="Kuo A."/>
            <person name="Liang C."/>
            <person name="Lipzen A."/>
            <person name="Lutzoni F."/>
            <person name="Magnuson J."/>
            <person name="Mondo S."/>
            <person name="Nolan M."/>
            <person name="Ohm R."/>
            <person name="Pangilinan J."/>
            <person name="Park H.-J."/>
            <person name="Ramirez L."/>
            <person name="Alfaro M."/>
            <person name="Sun H."/>
            <person name="Tritt A."/>
            <person name="Yoshinaga Y."/>
            <person name="Zwiers L.-H."/>
            <person name="Turgeon B."/>
            <person name="Goodwin S."/>
            <person name="Spatafora J."/>
            <person name="Crous P."/>
            <person name="Grigoriev I."/>
        </authorList>
    </citation>
    <scope>NUCLEOTIDE SEQUENCE</scope>
    <source>
        <strain evidence="7">CBS 133067</strain>
    </source>
</reference>
<dbReference type="InterPro" id="IPR036396">
    <property type="entry name" value="Cyt_P450_sf"/>
</dbReference>
<evidence type="ECO:0000256" key="6">
    <source>
        <dbReference type="SAM" id="Phobius"/>
    </source>
</evidence>
<dbReference type="GO" id="GO:0004497">
    <property type="term" value="F:monooxygenase activity"/>
    <property type="evidence" value="ECO:0007669"/>
    <property type="project" value="InterPro"/>
</dbReference>
<dbReference type="OrthoDB" id="3934656at2759"/>
<evidence type="ECO:0000313" key="7">
    <source>
        <dbReference type="EMBL" id="KAF2102997.1"/>
    </source>
</evidence>
<dbReference type="PRINTS" id="PR00463">
    <property type="entry name" value="EP450I"/>
</dbReference>
<dbReference type="Proteomes" id="UP000799772">
    <property type="component" value="Unassembled WGS sequence"/>
</dbReference>
<dbReference type="GO" id="GO:0005506">
    <property type="term" value="F:iron ion binding"/>
    <property type="evidence" value="ECO:0007669"/>
    <property type="project" value="InterPro"/>
</dbReference>
<dbReference type="SUPFAM" id="SSF48264">
    <property type="entry name" value="Cytochrome P450"/>
    <property type="match status" value="1"/>
</dbReference>
<proteinExistence type="inferred from homology"/>
<dbReference type="PANTHER" id="PTHR24305">
    <property type="entry name" value="CYTOCHROME P450"/>
    <property type="match status" value="1"/>
</dbReference>
<gene>
    <name evidence="7" type="ORF">NA57DRAFT_63716</name>
</gene>
<keyword evidence="6" id="KW-0812">Transmembrane</keyword>
<evidence type="ECO:0000256" key="3">
    <source>
        <dbReference type="ARBA" id="ARBA00022723"/>
    </source>
</evidence>
<dbReference type="Gene3D" id="1.10.630.10">
    <property type="entry name" value="Cytochrome P450"/>
    <property type="match status" value="1"/>
</dbReference>
<dbReference type="GO" id="GO:0016705">
    <property type="term" value="F:oxidoreductase activity, acting on paired donors, with incorporation or reduction of molecular oxygen"/>
    <property type="evidence" value="ECO:0007669"/>
    <property type="project" value="InterPro"/>
</dbReference>
<dbReference type="GO" id="GO:0020037">
    <property type="term" value="F:heme binding"/>
    <property type="evidence" value="ECO:0007669"/>
    <property type="project" value="InterPro"/>
</dbReference>
<comment type="caution">
    <text evidence="7">The sequence shown here is derived from an EMBL/GenBank/DDBJ whole genome shotgun (WGS) entry which is preliminary data.</text>
</comment>
<dbReference type="PANTHER" id="PTHR24305:SF232">
    <property type="entry name" value="P450, PUTATIVE (EUROFUNG)-RELATED"/>
    <property type="match status" value="1"/>
</dbReference>
<keyword evidence="6" id="KW-0472">Membrane</keyword>
<evidence type="ECO:0000313" key="8">
    <source>
        <dbReference type="Proteomes" id="UP000799772"/>
    </source>
</evidence>
<name>A0A9P4INC7_9PEZI</name>
<dbReference type="PRINTS" id="PR00385">
    <property type="entry name" value="P450"/>
</dbReference>
<dbReference type="EMBL" id="ML978122">
    <property type="protein sequence ID" value="KAF2102997.1"/>
    <property type="molecule type" value="Genomic_DNA"/>
</dbReference>
<accession>A0A9P4INC7</accession>
<comment type="cofactor">
    <cofactor evidence="1 5">
        <name>heme</name>
        <dbReference type="ChEBI" id="CHEBI:30413"/>
    </cofactor>
</comment>
<dbReference type="AlphaFoldDB" id="A0A9P4INC7"/>
<evidence type="ECO:0000256" key="4">
    <source>
        <dbReference type="ARBA" id="ARBA00023004"/>
    </source>
</evidence>
<dbReference type="CDD" id="cd11060">
    <property type="entry name" value="CYP57A1-like"/>
    <property type="match status" value="1"/>
</dbReference>
<dbReference type="InterPro" id="IPR001128">
    <property type="entry name" value="Cyt_P450"/>
</dbReference>
<organism evidence="7 8">
    <name type="scientific">Rhizodiscina lignyota</name>
    <dbReference type="NCBI Taxonomy" id="1504668"/>
    <lineage>
        <taxon>Eukaryota</taxon>
        <taxon>Fungi</taxon>
        <taxon>Dikarya</taxon>
        <taxon>Ascomycota</taxon>
        <taxon>Pezizomycotina</taxon>
        <taxon>Dothideomycetes</taxon>
        <taxon>Pleosporomycetidae</taxon>
        <taxon>Aulographales</taxon>
        <taxon>Rhizodiscinaceae</taxon>
        <taxon>Rhizodiscina</taxon>
    </lineage>
</organism>
<keyword evidence="5" id="KW-0349">Heme</keyword>
<keyword evidence="8" id="KW-1185">Reference proteome</keyword>
<dbReference type="Pfam" id="PF00067">
    <property type="entry name" value="p450"/>
    <property type="match status" value="1"/>
</dbReference>
<protein>
    <submittedName>
        <fullName evidence="7">Cytochrome P450</fullName>
    </submittedName>
</protein>
<sequence length="527" mass="59342">MLVDNIKDLPPWVWVVGIVILALGRALSFRYQKGLSRFNGPFLASFTNFWRFWQALYHWDRVTYPDVLKYGKVIRLGPDTLLFSEPDAIKDIYTTGFSKSDQYRVAAGVSKGQIVANIFSTTNKEWHGRLRRAVSNAFALSTLVQYEPLVTKTLSTFLRVAHRDFADKPGEAGIVDFSQYSRFIALDVISELTFGTPYGLLEAGRDNIGITKGRTGFKRYAHLVYNVSWVDNVLYKNPILLWLGRMGWYNKVTATVPFAQKQIFARHAALRDTKKAEDLGRVGGKGSVDLLTKFLQAKVDYPEVVDDRAVLGLTLSMVNAGSGTIATTFSGIIYYLLKSPVVMNKLMAELDAHFPPPQSPISTSFEDWVVPFGEAQKLPYLDACIKETFRIHPSLGGQLMERLTPPEGAIIAGEHIPGGIRVSSNAWLVHRHKPTYGHDVEVFRPERWLDCDSQQLSAMNSALLVFGAGPNTCIGKNIGLLELYKMIPTTLRMFKIEQVDSNASWKIFNLGDPEPYDFFVRFTSRYR</sequence>
<dbReference type="InterPro" id="IPR050121">
    <property type="entry name" value="Cytochrome_P450_monoxygenase"/>
</dbReference>
<evidence type="ECO:0000256" key="5">
    <source>
        <dbReference type="PIRSR" id="PIRSR602401-1"/>
    </source>
</evidence>
<keyword evidence="6" id="KW-1133">Transmembrane helix</keyword>
<dbReference type="InterPro" id="IPR002401">
    <property type="entry name" value="Cyt_P450_E_grp-I"/>
</dbReference>